<gene>
    <name evidence="1" type="ORF">HNP33_001657</name>
</gene>
<protein>
    <submittedName>
        <fullName evidence="1">Uncharacterized protein</fullName>
    </submittedName>
</protein>
<reference evidence="1 2" key="1">
    <citation type="submission" date="2020-08" db="EMBL/GenBank/DDBJ databases">
        <title>Functional genomics of gut bacteria from endangered species of beetles.</title>
        <authorList>
            <person name="Carlos-Shanley C."/>
        </authorList>
    </citation>
    <scope>NUCLEOTIDE SEQUENCE [LARGE SCALE GENOMIC DNA]</scope>
    <source>
        <strain evidence="1 2">S00124</strain>
    </source>
</reference>
<comment type="caution">
    <text evidence="1">The sequence shown here is derived from an EMBL/GenBank/DDBJ whole genome shotgun (WGS) entry which is preliminary data.</text>
</comment>
<dbReference type="EMBL" id="JACHKZ010000008">
    <property type="protein sequence ID" value="MBB6577600.1"/>
    <property type="molecule type" value="Genomic_DNA"/>
</dbReference>
<dbReference type="Proteomes" id="UP000562492">
    <property type="component" value="Unassembled WGS sequence"/>
</dbReference>
<evidence type="ECO:0000313" key="2">
    <source>
        <dbReference type="Proteomes" id="UP000562492"/>
    </source>
</evidence>
<keyword evidence="2" id="KW-1185">Reference proteome</keyword>
<name>A0ABR6REL7_9BURK</name>
<evidence type="ECO:0000313" key="1">
    <source>
        <dbReference type="EMBL" id="MBB6577600.1"/>
    </source>
</evidence>
<proteinExistence type="predicted"/>
<organism evidence="1 2">
    <name type="scientific">Comamonas odontotermitis</name>
    <dbReference type="NCBI Taxonomy" id="379895"/>
    <lineage>
        <taxon>Bacteria</taxon>
        <taxon>Pseudomonadati</taxon>
        <taxon>Pseudomonadota</taxon>
        <taxon>Betaproteobacteria</taxon>
        <taxon>Burkholderiales</taxon>
        <taxon>Comamonadaceae</taxon>
        <taxon>Comamonas</taxon>
    </lineage>
</organism>
<sequence>METVTLIEAHLQDCQGIEPALRSKAEARFVKELQRQFPSEQALVEAWEAWSSAAEGADEISPGQEQLARSWLKAFERARFAGFRDIAVEEAFFEVKLH</sequence>
<accession>A0ABR6REL7</accession>
<dbReference type="RefSeq" id="WP_184707221.1">
    <property type="nucleotide sequence ID" value="NZ_JACHKZ010000008.1"/>
</dbReference>